<gene>
    <name evidence="2" type="ORF">PSNMU_V1.4_AUG-EV-PASAV3_0040350</name>
</gene>
<sequence>MKESTRNEAASESTYDEKQNCNLQDSEFTVDSSETEHEASGSGWLGGMGTEFLTCLTENVSPVVSGVATLVHKTAVAVANEIAQLERDGELEAEALAAAEELSRDSLGAGGRNQYKETGDKNLSSSSFDSNTSEAECLSLPWEVRQETPRNSTENKEKDGIPVYITDIKMMKQIFALSRQESTFLEPFSNDSPENDVSPSCSLSSFSSKFAMSEPRLKLISRLLDIDKNLQAVHSRLTEGAQGQSTPIFWKNYFFHCEKVRAEELDRREAGRATSPSLGILDSFGFASLKTDLESAKDEGVNDGGNDGVNDGESLVPVESDVEGQNDDDSSYVIQSAPNTGESFATTRSIDDDIIIVDTQEKLRVIRENKKH</sequence>
<protein>
    <recommendedName>
        <fullName evidence="4">BSD domain-containing protein</fullName>
    </recommendedName>
</protein>
<evidence type="ECO:0000313" key="2">
    <source>
        <dbReference type="EMBL" id="VEU37238.1"/>
    </source>
</evidence>
<dbReference type="OrthoDB" id="47923at2759"/>
<evidence type="ECO:0008006" key="4">
    <source>
        <dbReference type="Google" id="ProtNLM"/>
    </source>
</evidence>
<dbReference type="Proteomes" id="UP000291116">
    <property type="component" value="Unassembled WGS sequence"/>
</dbReference>
<keyword evidence="3" id="KW-1185">Reference proteome</keyword>
<feature type="compositionally biased region" description="Polar residues" evidence="1">
    <location>
        <begin position="20"/>
        <end position="32"/>
    </location>
</feature>
<accession>A0A448Z5D1</accession>
<dbReference type="Gene3D" id="1.10.3970.10">
    <property type="entry name" value="BSD domain"/>
    <property type="match status" value="1"/>
</dbReference>
<proteinExistence type="predicted"/>
<name>A0A448Z5D1_9STRA</name>
<dbReference type="SUPFAM" id="SSF140383">
    <property type="entry name" value="BSD domain-like"/>
    <property type="match status" value="1"/>
</dbReference>
<evidence type="ECO:0000313" key="3">
    <source>
        <dbReference type="Proteomes" id="UP000291116"/>
    </source>
</evidence>
<evidence type="ECO:0000256" key="1">
    <source>
        <dbReference type="SAM" id="MobiDB-lite"/>
    </source>
</evidence>
<dbReference type="InterPro" id="IPR035925">
    <property type="entry name" value="BSD_dom_sf"/>
</dbReference>
<feature type="region of interest" description="Disordered" evidence="1">
    <location>
        <begin position="107"/>
        <end position="134"/>
    </location>
</feature>
<feature type="compositionally biased region" description="Low complexity" evidence="1">
    <location>
        <begin position="124"/>
        <end position="133"/>
    </location>
</feature>
<feature type="compositionally biased region" description="Polar residues" evidence="1">
    <location>
        <begin position="332"/>
        <end position="345"/>
    </location>
</feature>
<feature type="region of interest" description="Disordered" evidence="1">
    <location>
        <begin position="295"/>
        <end position="345"/>
    </location>
</feature>
<organism evidence="2 3">
    <name type="scientific">Pseudo-nitzschia multistriata</name>
    <dbReference type="NCBI Taxonomy" id="183589"/>
    <lineage>
        <taxon>Eukaryota</taxon>
        <taxon>Sar</taxon>
        <taxon>Stramenopiles</taxon>
        <taxon>Ochrophyta</taxon>
        <taxon>Bacillariophyta</taxon>
        <taxon>Bacillariophyceae</taxon>
        <taxon>Bacillariophycidae</taxon>
        <taxon>Bacillariales</taxon>
        <taxon>Bacillariaceae</taxon>
        <taxon>Pseudo-nitzschia</taxon>
    </lineage>
</organism>
<feature type="region of interest" description="Disordered" evidence="1">
    <location>
        <begin position="1"/>
        <end position="43"/>
    </location>
</feature>
<dbReference type="EMBL" id="CAACVS010000117">
    <property type="protein sequence ID" value="VEU37238.1"/>
    <property type="molecule type" value="Genomic_DNA"/>
</dbReference>
<feature type="compositionally biased region" description="Acidic residues" evidence="1">
    <location>
        <begin position="320"/>
        <end position="330"/>
    </location>
</feature>
<dbReference type="AlphaFoldDB" id="A0A448Z5D1"/>
<reference evidence="2 3" key="1">
    <citation type="submission" date="2019-01" db="EMBL/GenBank/DDBJ databases">
        <authorList>
            <person name="Ferrante I. M."/>
        </authorList>
    </citation>
    <scope>NUCLEOTIDE SEQUENCE [LARGE SCALE GENOMIC DNA]</scope>
    <source>
        <strain evidence="2 3">B856</strain>
    </source>
</reference>